<sequence length="93" mass="10466">MANDKTTDDDKAINDCLLIFITILLPPLGVGLMRGCNSDFWINFCLTLFFGLPGLIHAIYILIKEREKKLQEDRGIEEPPLNPDGYNTAPEKS</sequence>
<organism evidence="8 9">
    <name type="scientific">Circinella minor</name>
    <dbReference type="NCBI Taxonomy" id="1195481"/>
    <lineage>
        <taxon>Eukaryota</taxon>
        <taxon>Fungi</taxon>
        <taxon>Fungi incertae sedis</taxon>
        <taxon>Mucoromycota</taxon>
        <taxon>Mucoromycotina</taxon>
        <taxon>Mucoromycetes</taxon>
        <taxon>Mucorales</taxon>
        <taxon>Lichtheimiaceae</taxon>
        <taxon>Circinella</taxon>
    </lineage>
</organism>
<evidence type="ECO:0000313" key="9">
    <source>
        <dbReference type="Proteomes" id="UP000646827"/>
    </source>
</evidence>
<evidence type="ECO:0000256" key="3">
    <source>
        <dbReference type="ARBA" id="ARBA00022692"/>
    </source>
</evidence>
<accession>A0A8H7S5E8</accession>
<dbReference type="Proteomes" id="UP000646827">
    <property type="component" value="Unassembled WGS sequence"/>
</dbReference>
<evidence type="ECO:0000313" key="8">
    <source>
        <dbReference type="EMBL" id="KAG2223001.1"/>
    </source>
</evidence>
<keyword evidence="4 7" id="KW-1133">Transmembrane helix</keyword>
<feature type="transmembrane region" description="Helical" evidence="7">
    <location>
        <begin position="40"/>
        <end position="63"/>
    </location>
</feature>
<evidence type="ECO:0000256" key="5">
    <source>
        <dbReference type="ARBA" id="ARBA00023136"/>
    </source>
</evidence>
<dbReference type="InterPro" id="IPR000612">
    <property type="entry name" value="PMP3"/>
</dbReference>
<comment type="subcellular location">
    <subcellularLocation>
        <location evidence="1">Membrane</location>
    </subcellularLocation>
</comment>
<reference evidence="8 9" key="1">
    <citation type="submission" date="2020-12" db="EMBL/GenBank/DDBJ databases">
        <title>Metabolic potential, ecology and presence of endohyphal bacteria is reflected in genomic diversity of Mucoromycotina.</title>
        <authorList>
            <person name="Muszewska A."/>
            <person name="Okrasinska A."/>
            <person name="Steczkiewicz K."/>
            <person name="Drgas O."/>
            <person name="Orlowska M."/>
            <person name="Perlinska-Lenart U."/>
            <person name="Aleksandrzak-Piekarczyk T."/>
            <person name="Szatraj K."/>
            <person name="Zielenkiewicz U."/>
            <person name="Pilsyk S."/>
            <person name="Malc E."/>
            <person name="Mieczkowski P."/>
            <person name="Kruszewska J.S."/>
            <person name="Biernat P."/>
            <person name="Pawlowska J."/>
        </authorList>
    </citation>
    <scope>NUCLEOTIDE SEQUENCE [LARGE SCALE GENOMIC DNA]</scope>
    <source>
        <strain evidence="8 9">CBS 142.35</strain>
    </source>
</reference>
<feature type="transmembrane region" description="Helical" evidence="7">
    <location>
        <begin position="12"/>
        <end position="34"/>
    </location>
</feature>
<evidence type="ECO:0008006" key="10">
    <source>
        <dbReference type="Google" id="ProtNLM"/>
    </source>
</evidence>
<dbReference type="OrthoDB" id="2802411at2759"/>
<dbReference type="PANTHER" id="PTHR21659:SF42">
    <property type="entry name" value="UPF0057 MEMBRANE PROTEIN ZK632.10-RELATED"/>
    <property type="match status" value="1"/>
</dbReference>
<evidence type="ECO:0000256" key="2">
    <source>
        <dbReference type="ARBA" id="ARBA00009530"/>
    </source>
</evidence>
<dbReference type="EMBL" id="JAEPRB010000070">
    <property type="protein sequence ID" value="KAG2223001.1"/>
    <property type="molecule type" value="Genomic_DNA"/>
</dbReference>
<protein>
    <recommendedName>
        <fullName evidence="10">Plasma membrane proteolipid 3</fullName>
    </recommendedName>
</protein>
<dbReference type="GO" id="GO:0016020">
    <property type="term" value="C:membrane"/>
    <property type="evidence" value="ECO:0007669"/>
    <property type="project" value="UniProtKB-SubCell"/>
</dbReference>
<proteinExistence type="inferred from homology"/>
<evidence type="ECO:0000256" key="6">
    <source>
        <dbReference type="SAM" id="MobiDB-lite"/>
    </source>
</evidence>
<dbReference type="PANTHER" id="PTHR21659">
    <property type="entry name" value="HYDROPHOBIC PROTEIN RCI2 LOW TEMPERATURE AND SALT RESPONSIVE PROTEIN LTI6 -RELATED"/>
    <property type="match status" value="1"/>
</dbReference>
<dbReference type="AlphaFoldDB" id="A0A8H7S5E8"/>
<comment type="similarity">
    <text evidence="2">Belongs to the UPF0057 (PMP3) family.</text>
</comment>
<gene>
    <name evidence="8" type="ORF">INT45_012300</name>
</gene>
<comment type="caution">
    <text evidence="8">The sequence shown here is derived from an EMBL/GenBank/DDBJ whole genome shotgun (WGS) entry which is preliminary data.</text>
</comment>
<dbReference type="PROSITE" id="PS01309">
    <property type="entry name" value="UPF0057"/>
    <property type="match status" value="1"/>
</dbReference>
<evidence type="ECO:0000256" key="4">
    <source>
        <dbReference type="ARBA" id="ARBA00022989"/>
    </source>
</evidence>
<keyword evidence="3 7" id="KW-0812">Transmembrane</keyword>
<evidence type="ECO:0000256" key="7">
    <source>
        <dbReference type="SAM" id="Phobius"/>
    </source>
</evidence>
<evidence type="ECO:0000256" key="1">
    <source>
        <dbReference type="ARBA" id="ARBA00004370"/>
    </source>
</evidence>
<keyword evidence="9" id="KW-1185">Reference proteome</keyword>
<dbReference type="Pfam" id="PF01679">
    <property type="entry name" value="Pmp3"/>
    <property type="match status" value="1"/>
</dbReference>
<name>A0A8H7S5E8_9FUNG</name>
<keyword evidence="5 7" id="KW-0472">Membrane</keyword>
<feature type="region of interest" description="Disordered" evidence="6">
    <location>
        <begin position="72"/>
        <end position="93"/>
    </location>
</feature>